<name>A0A1J4NYF8_9ACTN</name>
<dbReference type="AlphaFoldDB" id="A0A1J4NYF8"/>
<organism evidence="2 3">
    <name type="scientific">Streptomyces mangrovisoli</name>
    <dbReference type="NCBI Taxonomy" id="1428628"/>
    <lineage>
        <taxon>Bacteria</taxon>
        <taxon>Bacillati</taxon>
        <taxon>Actinomycetota</taxon>
        <taxon>Actinomycetes</taxon>
        <taxon>Kitasatosporales</taxon>
        <taxon>Streptomycetaceae</taxon>
        <taxon>Streptomyces</taxon>
    </lineage>
</organism>
<dbReference type="OrthoDB" id="3543532at2"/>
<keyword evidence="3" id="KW-1185">Reference proteome</keyword>
<gene>
    <name evidence="2" type="ORF">WN71_013130</name>
</gene>
<evidence type="ECO:0000313" key="3">
    <source>
        <dbReference type="Proteomes" id="UP000034196"/>
    </source>
</evidence>
<comment type="caution">
    <text evidence="2">The sequence shown here is derived from an EMBL/GenBank/DDBJ whole genome shotgun (WGS) entry which is preliminary data.</text>
</comment>
<protein>
    <submittedName>
        <fullName evidence="2">Uncharacterized protein</fullName>
    </submittedName>
</protein>
<feature type="region of interest" description="Disordered" evidence="1">
    <location>
        <begin position="656"/>
        <end position="693"/>
    </location>
</feature>
<evidence type="ECO:0000256" key="1">
    <source>
        <dbReference type="SAM" id="MobiDB-lite"/>
    </source>
</evidence>
<reference evidence="2" key="1">
    <citation type="submission" date="2016-10" db="EMBL/GenBank/DDBJ databases">
        <title>Genome sequence of Streptomyces mangrovisoli MUSC 149.</title>
        <authorList>
            <person name="Lee L.-H."/>
            <person name="Ser H.-L."/>
        </authorList>
    </citation>
    <scope>NUCLEOTIDE SEQUENCE [LARGE SCALE GENOMIC DNA]</scope>
    <source>
        <strain evidence="2">MUSC 149</strain>
    </source>
</reference>
<dbReference type="STRING" id="1428628.WN71_013130"/>
<proteinExistence type="predicted"/>
<sequence>MPSYHEIMTADLAALTTAAERWDGMAGEFARQEKAYRRDVHGVVMGPAWQGLSADAAHARFEITLKEFGYAQTEAKAVASLLRDAHAQFTELRGRVVAARSEARAAGMLVSERGRVTLGLLEAEQAERATVHGDADHSKALRHWQDRIDKAVRDVADADAGVRLALKAVVADSDVIAGGRGFNGRAVGDIERYEAGRARDLLRGLADEDRLSVNQLHELERLFRDNDLDTGFSRTVLDGLGPAGTITLTNTLDDLMHGPAAGAGAAAGRAGDYASLERGLADALATATKDTRSPWYRKWRAGMRRAGVRRFATQAQGARLDQAVGYQSLVTLLRKGHGYAPRVLTDLTDDMIAAERREPGIWRLKEAWAGRDGGWFANDPVDGMLGVMSHHPETAAHYLSTGDHMKYLVRDRDWNVVLHAHDGVKADLYTAGPDRDDRAGLGAALQAAATGIDPSSRAGHYVAHTPANGAVLRSAVEHLAATGDDFPPSLRRPMANILVNHGATVHAAMSEVDISRSPLNQHELFEVTKQVSKSEGAYGTLNGGLNQAMVSAIHGHHTDSPEPLVRAGRTVGFLEEARTQAQGDPQTAEFKDKPLFDKAIGFIPVVNGQVQQGFDYVTERWLADEQKRLDDGASKEAVSSYQDRNGQLTALAAEWAKTHQQGGRQPYERQDLVEKSAEAGIDHARGVSGGVGK</sequence>
<dbReference type="EMBL" id="LAVA02000026">
    <property type="protein sequence ID" value="OIJ67521.1"/>
    <property type="molecule type" value="Genomic_DNA"/>
</dbReference>
<dbReference type="Proteomes" id="UP000034196">
    <property type="component" value="Unassembled WGS sequence"/>
</dbReference>
<feature type="compositionally biased region" description="Basic and acidic residues" evidence="1">
    <location>
        <begin position="666"/>
        <end position="685"/>
    </location>
</feature>
<evidence type="ECO:0000313" key="2">
    <source>
        <dbReference type="EMBL" id="OIJ67521.1"/>
    </source>
</evidence>
<accession>A0A1J4NYF8</accession>